<keyword evidence="6" id="KW-0342">GTP-binding</keyword>
<keyword evidence="9" id="KW-0548">Nucleotidyltransferase</keyword>
<dbReference type="RefSeq" id="WP_378532517.1">
    <property type="nucleotide sequence ID" value="NZ_JBHSBH010000007.1"/>
</dbReference>
<keyword evidence="7" id="KW-0501">Molybdenum cofactor biosynthesis</keyword>
<keyword evidence="4" id="KW-0547">Nucleotide-binding</keyword>
<dbReference type="InterPro" id="IPR013482">
    <property type="entry name" value="Molybde_CF_guanTrfase"/>
</dbReference>
<dbReference type="Proteomes" id="UP001595847">
    <property type="component" value="Unassembled WGS sequence"/>
</dbReference>
<evidence type="ECO:0000256" key="1">
    <source>
        <dbReference type="ARBA" id="ARBA00022490"/>
    </source>
</evidence>
<gene>
    <name evidence="9" type="ORF">ACFOVU_11060</name>
</gene>
<evidence type="ECO:0000256" key="3">
    <source>
        <dbReference type="ARBA" id="ARBA00022723"/>
    </source>
</evidence>
<keyword evidence="5" id="KW-0460">Magnesium</keyword>
<protein>
    <submittedName>
        <fullName evidence="9">Molybdenum cofactor guanylyltransferase</fullName>
    </submittedName>
</protein>
<keyword evidence="3" id="KW-0479">Metal-binding</keyword>
<evidence type="ECO:0000256" key="7">
    <source>
        <dbReference type="ARBA" id="ARBA00023150"/>
    </source>
</evidence>
<dbReference type="PANTHER" id="PTHR19136">
    <property type="entry name" value="MOLYBDENUM COFACTOR GUANYLYLTRANSFERASE"/>
    <property type="match status" value="1"/>
</dbReference>
<evidence type="ECO:0000256" key="6">
    <source>
        <dbReference type="ARBA" id="ARBA00023134"/>
    </source>
</evidence>
<sequence>MEQQVLDAVILAGGAARRMGGVDKPGLEVGGATLLERVAAAVWAGGRTIVVGPERDRPRARYVREDPPGGGPVPALRAGLAEVRTPWFALLAGDLPFLDGALPERLRAAAQGRAGAVLVDAGGREQWLLGVWDTEAVRAALAVYSGASLRGLLGPLDPVRVPAAAGDPSVFDCDTPDDLDRARQAQWRAGG</sequence>
<dbReference type="SUPFAM" id="SSF53448">
    <property type="entry name" value="Nucleotide-diphospho-sugar transferases"/>
    <property type="match status" value="1"/>
</dbReference>
<evidence type="ECO:0000313" key="9">
    <source>
        <dbReference type="EMBL" id="MFC3996459.1"/>
    </source>
</evidence>
<comment type="caution">
    <text evidence="9">The sequence shown here is derived from an EMBL/GenBank/DDBJ whole genome shotgun (WGS) entry which is preliminary data.</text>
</comment>
<dbReference type="PANTHER" id="PTHR19136:SF81">
    <property type="entry name" value="MOLYBDENUM COFACTOR GUANYLYLTRANSFERASE"/>
    <property type="match status" value="1"/>
</dbReference>
<organism evidence="9 10">
    <name type="scientific">Nocardiopsis sediminis</name>
    <dbReference type="NCBI Taxonomy" id="1778267"/>
    <lineage>
        <taxon>Bacteria</taxon>
        <taxon>Bacillati</taxon>
        <taxon>Actinomycetota</taxon>
        <taxon>Actinomycetes</taxon>
        <taxon>Streptosporangiales</taxon>
        <taxon>Nocardiopsidaceae</taxon>
        <taxon>Nocardiopsis</taxon>
    </lineage>
</organism>
<keyword evidence="10" id="KW-1185">Reference proteome</keyword>
<accession>A0ABV8FJZ8</accession>
<evidence type="ECO:0000259" key="8">
    <source>
        <dbReference type="Pfam" id="PF12804"/>
    </source>
</evidence>
<dbReference type="EMBL" id="JBHSBH010000007">
    <property type="protein sequence ID" value="MFC3996459.1"/>
    <property type="molecule type" value="Genomic_DNA"/>
</dbReference>
<feature type="domain" description="MobA-like NTP transferase" evidence="8">
    <location>
        <begin position="8"/>
        <end position="155"/>
    </location>
</feature>
<dbReference type="Gene3D" id="3.90.550.10">
    <property type="entry name" value="Spore Coat Polysaccharide Biosynthesis Protein SpsA, Chain A"/>
    <property type="match status" value="1"/>
</dbReference>
<evidence type="ECO:0000256" key="4">
    <source>
        <dbReference type="ARBA" id="ARBA00022741"/>
    </source>
</evidence>
<proteinExistence type="predicted"/>
<dbReference type="CDD" id="cd02503">
    <property type="entry name" value="MobA"/>
    <property type="match status" value="1"/>
</dbReference>
<evidence type="ECO:0000256" key="5">
    <source>
        <dbReference type="ARBA" id="ARBA00022842"/>
    </source>
</evidence>
<reference evidence="10" key="1">
    <citation type="journal article" date="2019" name="Int. J. Syst. Evol. Microbiol.">
        <title>The Global Catalogue of Microorganisms (GCM) 10K type strain sequencing project: providing services to taxonomists for standard genome sequencing and annotation.</title>
        <authorList>
            <consortium name="The Broad Institute Genomics Platform"/>
            <consortium name="The Broad Institute Genome Sequencing Center for Infectious Disease"/>
            <person name="Wu L."/>
            <person name="Ma J."/>
        </authorList>
    </citation>
    <scope>NUCLEOTIDE SEQUENCE [LARGE SCALE GENOMIC DNA]</scope>
    <source>
        <strain evidence="10">TBRC 1826</strain>
    </source>
</reference>
<evidence type="ECO:0000313" key="10">
    <source>
        <dbReference type="Proteomes" id="UP001595847"/>
    </source>
</evidence>
<dbReference type="GO" id="GO:0016779">
    <property type="term" value="F:nucleotidyltransferase activity"/>
    <property type="evidence" value="ECO:0007669"/>
    <property type="project" value="UniProtKB-KW"/>
</dbReference>
<dbReference type="Pfam" id="PF12804">
    <property type="entry name" value="NTP_transf_3"/>
    <property type="match status" value="1"/>
</dbReference>
<dbReference type="InterPro" id="IPR025877">
    <property type="entry name" value="MobA-like_NTP_Trfase"/>
</dbReference>
<keyword evidence="2" id="KW-0808">Transferase</keyword>
<name>A0ABV8FJZ8_9ACTN</name>
<dbReference type="InterPro" id="IPR029044">
    <property type="entry name" value="Nucleotide-diphossugar_trans"/>
</dbReference>
<evidence type="ECO:0000256" key="2">
    <source>
        <dbReference type="ARBA" id="ARBA00022679"/>
    </source>
</evidence>
<keyword evidence="1" id="KW-0963">Cytoplasm</keyword>